<evidence type="ECO:0000313" key="1">
    <source>
        <dbReference type="EMBL" id="KAH7917375.1"/>
    </source>
</evidence>
<comment type="caution">
    <text evidence="1">The sequence shown here is derived from an EMBL/GenBank/DDBJ whole genome shotgun (WGS) entry which is preliminary data.</text>
</comment>
<name>A0ACB8AVX9_9AGAM</name>
<organism evidence="1 2">
    <name type="scientific">Leucogyrophana mollusca</name>
    <dbReference type="NCBI Taxonomy" id="85980"/>
    <lineage>
        <taxon>Eukaryota</taxon>
        <taxon>Fungi</taxon>
        <taxon>Dikarya</taxon>
        <taxon>Basidiomycota</taxon>
        <taxon>Agaricomycotina</taxon>
        <taxon>Agaricomycetes</taxon>
        <taxon>Agaricomycetidae</taxon>
        <taxon>Boletales</taxon>
        <taxon>Boletales incertae sedis</taxon>
        <taxon>Leucogyrophana</taxon>
    </lineage>
</organism>
<dbReference type="Proteomes" id="UP000790709">
    <property type="component" value="Unassembled WGS sequence"/>
</dbReference>
<sequence length="200" mass="21409">MATHQALLPVERVQFLLTSIEADGLVSASFPIWQVGCHVVIEAEGQRRQTANVTPSSHSNAEWDVIFPFTADRTALISICIYQSYAACIWRRERLIAKNVITVEELVRTCSGGGPTVFTIPTRGQKAACRSVTIALMVQHVVAIEKDTLGTPGSTDGRSNGGSSQLTLASVAIDGQLANDGVGPHDASGNIEVRIELLKV</sequence>
<gene>
    <name evidence="1" type="ORF">BV22DRAFT_937898</name>
</gene>
<protein>
    <submittedName>
        <fullName evidence="1">Uncharacterized protein</fullName>
    </submittedName>
</protein>
<accession>A0ACB8AVX9</accession>
<dbReference type="EMBL" id="MU267094">
    <property type="protein sequence ID" value="KAH7917375.1"/>
    <property type="molecule type" value="Genomic_DNA"/>
</dbReference>
<keyword evidence="2" id="KW-1185">Reference proteome</keyword>
<reference evidence="1" key="1">
    <citation type="journal article" date="2021" name="New Phytol.">
        <title>Evolutionary innovations through gain and loss of genes in the ectomycorrhizal Boletales.</title>
        <authorList>
            <person name="Wu G."/>
            <person name="Miyauchi S."/>
            <person name="Morin E."/>
            <person name="Kuo A."/>
            <person name="Drula E."/>
            <person name="Varga T."/>
            <person name="Kohler A."/>
            <person name="Feng B."/>
            <person name="Cao Y."/>
            <person name="Lipzen A."/>
            <person name="Daum C."/>
            <person name="Hundley H."/>
            <person name="Pangilinan J."/>
            <person name="Johnson J."/>
            <person name="Barry K."/>
            <person name="LaButti K."/>
            <person name="Ng V."/>
            <person name="Ahrendt S."/>
            <person name="Min B."/>
            <person name="Choi I.G."/>
            <person name="Park H."/>
            <person name="Plett J.M."/>
            <person name="Magnuson J."/>
            <person name="Spatafora J.W."/>
            <person name="Nagy L.G."/>
            <person name="Henrissat B."/>
            <person name="Grigoriev I.V."/>
            <person name="Yang Z.L."/>
            <person name="Xu J."/>
            <person name="Martin F.M."/>
        </authorList>
    </citation>
    <scope>NUCLEOTIDE SEQUENCE</scope>
    <source>
        <strain evidence="1">KUC20120723A-06</strain>
    </source>
</reference>
<evidence type="ECO:0000313" key="2">
    <source>
        <dbReference type="Proteomes" id="UP000790709"/>
    </source>
</evidence>
<proteinExistence type="predicted"/>